<evidence type="ECO:0000259" key="1">
    <source>
        <dbReference type="Pfam" id="PF00535"/>
    </source>
</evidence>
<dbReference type="CDD" id="cd00761">
    <property type="entry name" value="Glyco_tranf_GTA_type"/>
    <property type="match status" value="1"/>
</dbReference>
<sequence length="258" mass="28714">MRWTTGQGKLRMDRVSVVMPAYNATATLEASMRSALAQTHADVELLVVDDCSTDGTWDVVQRLAAEDPRVVPIRQPRNAGVAAARNAGIEAATGRYIAFLDSDDRWYPDKLAIQLAAMRTEGAAVGYAAYERVDAAGRVLSRVRPPPRAGYARMLKGNCIGNLTGIYDRAIGEPRFSRMGHEDYAFWLQVVRMAGQAVCAPPERILASYLVRPGSLSANKLRAARWQWRIYRESERLGIVRAGWYFAHYAAQAVRKRI</sequence>
<evidence type="ECO:0000313" key="3">
    <source>
        <dbReference type="Proteomes" id="UP000315949"/>
    </source>
</evidence>
<keyword evidence="2" id="KW-0808">Transferase</keyword>
<dbReference type="Pfam" id="PF00535">
    <property type="entry name" value="Glycos_transf_2"/>
    <property type="match status" value="1"/>
</dbReference>
<dbReference type="GO" id="GO:0016758">
    <property type="term" value="F:hexosyltransferase activity"/>
    <property type="evidence" value="ECO:0007669"/>
    <property type="project" value="UniProtKB-ARBA"/>
</dbReference>
<proteinExistence type="predicted"/>
<feature type="domain" description="Glycosyltransferase 2-like" evidence="1">
    <location>
        <begin position="16"/>
        <end position="141"/>
    </location>
</feature>
<dbReference type="EMBL" id="VOHE01000001">
    <property type="protein sequence ID" value="TWT21827.1"/>
    <property type="molecule type" value="Genomic_DNA"/>
</dbReference>
<dbReference type="PANTHER" id="PTHR22916:SF3">
    <property type="entry name" value="UDP-GLCNAC:BETAGAL BETA-1,3-N-ACETYLGLUCOSAMINYLTRANSFERASE-LIKE PROTEIN 1"/>
    <property type="match status" value="1"/>
</dbReference>
<dbReference type="RefSeq" id="WP_146310080.1">
    <property type="nucleotide sequence ID" value="NZ_VOHE01000001.1"/>
</dbReference>
<dbReference type="InterPro" id="IPR029044">
    <property type="entry name" value="Nucleotide-diphossugar_trans"/>
</dbReference>
<dbReference type="PANTHER" id="PTHR22916">
    <property type="entry name" value="GLYCOSYLTRANSFERASE"/>
    <property type="match status" value="1"/>
</dbReference>
<dbReference type="OrthoDB" id="9802649at2"/>
<accession>A0A5C5U7E5</accession>
<comment type="caution">
    <text evidence="2">The sequence shown here is derived from an EMBL/GenBank/DDBJ whole genome shotgun (WGS) entry which is preliminary data.</text>
</comment>
<dbReference type="AlphaFoldDB" id="A0A5C5U7E5"/>
<dbReference type="Proteomes" id="UP000315949">
    <property type="component" value="Unassembled WGS sequence"/>
</dbReference>
<keyword evidence="3" id="KW-1185">Reference proteome</keyword>
<evidence type="ECO:0000313" key="2">
    <source>
        <dbReference type="EMBL" id="TWT21827.1"/>
    </source>
</evidence>
<organism evidence="2 3">
    <name type="scientific">Luteimonas wenzhouensis</name>
    <dbReference type="NCBI Taxonomy" id="2599615"/>
    <lineage>
        <taxon>Bacteria</taxon>
        <taxon>Pseudomonadati</taxon>
        <taxon>Pseudomonadota</taxon>
        <taxon>Gammaproteobacteria</taxon>
        <taxon>Lysobacterales</taxon>
        <taxon>Lysobacteraceae</taxon>
        <taxon>Luteimonas</taxon>
    </lineage>
</organism>
<name>A0A5C5U7E5_9GAMM</name>
<dbReference type="Gene3D" id="3.90.550.10">
    <property type="entry name" value="Spore Coat Polysaccharide Biosynthesis Protein SpsA, Chain A"/>
    <property type="match status" value="1"/>
</dbReference>
<gene>
    <name evidence="2" type="ORF">FQY79_01470</name>
</gene>
<dbReference type="SUPFAM" id="SSF53448">
    <property type="entry name" value="Nucleotide-diphospho-sugar transferases"/>
    <property type="match status" value="1"/>
</dbReference>
<dbReference type="InterPro" id="IPR001173">
    <property type="entry name" value="Glyco_trans_2-like"/>
</dbReference>
<protein>
    <submittedName>
        <fullName evidence="2">Glycosyltransferase family 2 protein</fullName>
    </submittedName>
</protein>
<reference evidence="2 3" key="1">
    <citation type="submission" date="2019-07" db="EMBL/GenBank/DDBJ databases">
        <title>Luteimonas sp. YD-1 nov., isolated from acidic soil.</title>
        <authorList>
            <person name="Zhou J."/>
        </authorList>
    </citation>
    <scope>NUCLEOTIDE SEQUENCE [LARGE SCALE GENOMIC DNA]</scope>
    <source>
        <strain evidence="2 3">YD-1</strain>
    </source>
</reference>